<gene>
    <name evidence="3" type="ORF">EMPS_10842</name>
</gene>
<dbReference type="OrthoDB" id="18440at2759"/>
<dbReference type="Proteomes" id="UP000827284">
    <property type="component" value="Unassembled WGS sequence"/>
</dbReference>
<protein>
    <recommendedName>
        <fullName evidence="2">C2H2-type domain-containing protein</fullName>
    </recommendedName>
</protein>
<feature type="region of interest" description="Disordered" evidence="1">
    <location>
        <begin position="258"/>
        <end position="377"/>
    </location>
</feature>
<feature type="compositionally biased region" description="Polar residues" evidence="1">
    <location>
        <begin position="265"/>
        <end position="284"/>
    </location>
</feature>
<evidence type="ECO:0000256" key="1">
    <source>
        <dbReference type="SAM" id="MobiDB-lite"/>
    </source>
</evidence>
<feature type="domain" description="C2H2-type" evidence="2">
    <location>
        <begin position="131"/>
        <end position="152"/>
    </location>
</feature>
<dbReference type="InterPro" id="IPR039258">
    <property type="entry name" value="ZNF511"/>
</dbReference>
<dbReference type="PANTHER" id="PTHR21354:SF0">
    <property type="entry name" value="ZINC FINGER PROTEIN 511"/>
    <property type="match status" value="1"/>
</dbReference>
<comment type="caution">
    <text evidence="3">The sequence shown here is derived from an EMBL/GenBank/DDBJ whole genome shotgun (WGS) entry which is preliminary data.</text>
</comment>
<dbReference type="PANTHER" id="PTHR21354">
    <property type="entry name" value="ZINC FINGER PROTEIN 511"/>
    <property type="match status" value="1"/>
</dbReference>
<dbReference type="AlphaFoldDB" id="A0A9P3HLD3"/>
<feature type="region of interest" description="Disordered" evidence="1">
    <location>
        <begin position="1"/>
        <end position="48"/>
    </location>
</feature>
<evidence type="ECO:0000259" key="2">
    <source>
        <dbReference type="PROSITE" id="PS00028"/>
    </source>
</evidence>
<dbReference type="PROSITE" id="PS00028">
    <property type="entry name" value="ZINC_FINGER_C2H2_1"/>
    <property type="match status" value="1"/>
</dbReference>
<feature type="compositionally biased region" description="Polar residues" evidence="1">
    <location>
        <begin position="292"/>
        <end position="316"/>
    </location>
</feature>
<dbReference type="EMBL" id="BQFW01000015">
    <property type="protein sequence ID" value="GJJ78483.1"/>
    <property type="molecule type" value="Genomic_DNA"/>
</dbReference>
<sequence>MDIDFPTSHESTSVSVLVDSNRGPHHEDGMTAPSNPSHLPYFKKRPRPQDDPFFDEGTYEYKASWLRLTEEDAYMPELDLHSSLLLPETENTARPGIHLQRCHLGHCHGEQTFSTTAAYEHHYETNHRHICRSCEKIFPGTKLLDLHLNEVHDIMIKIRREQGQKTYQCFVDGCERLCSTSQKRRQHLIDKHHYPRSFNFSIVFTGVIPMAQRIKEAAKEKALWASRVQGKQKASSGQHQLSNSTSLDMDVDLLTNPASGAGAKSTVSIPSTRKGQSANSTTASALLDSGNAHRSSAATQGDRTRSTPSKVDSSQPPARKLAFQQYRAPAATTPANHPGQSRRRSSADRRPSMDMEYTHNSTGGGGPLETTSNAAPASIPYVSASRPEDTFAMDMDQLQQSMTRLMIPRQVANKIKRPQQRQ</sequence>
<evidence type="ECO:0000313" key="3">
    <source>
        <dbReference type="EMBL" id="GJJ78483.1"/>
    </source>
</evidence>
<dbReference type="SMART" id="SM00355">
    <property type="entry name" value="ZnF_C2H2"/>
    <property type="match status" value="3"/>
</dbReference>
<keyword evidence="4" id="KW-1185">Reference proteome</keyword>
<name>A0A9P3HLD3_9FUNG</name>
<accession>A0A9P3HLD3</accession>
<dbReference type="InterPro" id="IPR013087">
    <property type="entry name" value="Znf_C2H2_type"/>
</dbReference>
<evidence type="ECO:0000313" key="4">
    <source>
        <dbReference type="Proteomes" id="UP000827284"/>
    </source>
</evidence>
<organism evidence="3 4">
    <name type="scientific">Entomortierella parvispora</name>
    <dbReference type="NCBI Taxonomy" id="205924"/>
    <lineage>
        <taxon>Eukaryota</taxon>
        <taxon>Fungi</taxon>
        <taxon>Fungi incertae sedis</taxon>
        <taxon>Mucoromycota</taxon>
        <taxon>Mortierellomycotina</taxon>
        <taxon>Mortierellomycetes</taxon>
        <taxon>Mortierellales</taxon>
        <taxon>Mortierellaceae</taxon>
        <taxon>Entomortierella</taxon>
    </lineage>
</organism>
<reference evidence="3" key="1">
    <citation type="submission" date="2021-11" db="EMBL/GenBank/DDBJ databases">
        <authorList>
            <person name="Herlambang A."/>
            <person name="Guo Y."/>
            <person name="Takashima Y."/>
            <person name="Nishizawa T."/>
        </authorList>
    </citation>
    <scope>NUCLEOTIDE SEQUENCE</scope>
    <source>
        <strain evidence="3">E1425</strain>
    </source>
</reference>
<feature type="compositionally biased region" description="Basic and acidic residues" evidence="1">
    <location>
        <begin position="345"/>
        <end position="357"/>
    </location>
</feature>
<reference evidence="3" key="2">
    <citation type="journal article" date="2022" name="Microbiol. Resour. Announc.">
        <title>Whole-Genome Sequence of Entomortierella parvispora E1425, a Mucoromycotan Fungus Associated with Burkholderiaceae-Related Endosymbiotic Bacteria.</title>
        <authorList>
            <person name="Herlambang A."/>
            <person name="Guo Y."/>
            <person name="Takashima Y."/>
            <person name="Narisawa K."/>
            <person name="Ohta H."/>
            <person name="Nishizawa T."/>
        </authorList>
    </citation>
    <scope>NUCLEOTIDE SEQUENCE</scope>
    <source>
        <strain evidence="3">E1425</strain>
    </source>
</reference>
<proteinExistence type="predicted"/>